<keyword evidence="1" id="KW-0945">Host-virus interaction</keyword>
<reference evidence="3" key="1">
    <citation type="journal article" date="2015" name="PLoS ONE">
        <title>Comprehensive Evaluation of Toxoplasma gondii VEG and Neospora caninum LIV Genomes with Tachyzoite Stage Transcriptome and Proteome Defines Novel Transcript Features.</title>
        <authorList>
            <person name="Ramaprasad A."/>
            <person name="Mourier T."/>
            <person name="Naeem R."/>
            <person name="Malas T.B."/>
            <person name="Moussa E."/>
            <person name="Panigrahi A."/>
            <person name="Vermont S.J."/>
            <person name="Otto T.D."/>
            <person name="Wastling J."/>
            <person name="Pain A."/>
        </authorList>
    </citation>
    <scope>NUCLEOTIDE SEQUENCE</scope>
    <source>
        <strain evidence="3">Liverpool</strain>
    </source>
</reference>
<feature type="compositionally biased region" description="Basic and acidic residues" evidence="2">
    <location>
        <begin position="821"/>
        <end position="835"/>
    </location>
</feature>
<feature type="compositionally biased region" description="Basic and acidic residues" evidence="2">
    <location>
        <begin position="390"/>
        <end position="410"/>
    </location>
</feature>
<feature type="region of interest" description="Disordered" evidence="2">
    <location>
        <begin position="1095"/>
        <end position="1128"/>
    </location>
</feature>
<protein>
    <submittedName>
        <fullName evidence="3">Uncharacterized protein</fullName>
    </submittedName>
</protein>
<dbReference type="EMBL" id="LN714481">
    <property type="protein sequence ID" value="CEL66459.1"/>
    <property type="molecule type" value="Genomic_DNA"/>
</dbReference>
<feature type="compositionally biased region" description="Low complexity" evidence="2">
    <location>
        <begin position="380"/>
        <end position="389"/>
    </location>
</feature>
<accession>A0A0F7U9A9</accession>
<proteinExistence type="predicted"/>
<gene>
    <name evidence="3" type="ORF">BN1204_022710</name>
</gene>
<feature type="compositionally biased region" description="Basic and acidic residues" evidence="2">
    <location>
        <begin position="326"/>
        <end position="344"/>
    </location>
</feature>
<feature type="compositionally biased region" description="Basic residues" evidence="2">
    <location>
        <begin position="957"/>
        <end position="975"/>
    </location>
</feature>
<feature type="compositionally biased region" description="Basic and acidic residues" evidence="2">
    <location>
        <begin position="756"/>
        <end position="772"/>
    </location>
</feature>
<dbReference type="PANTHER" id="PTHR13037">
    <property type="entry name" value="FORMIN"/>
    <property type="match status" value="1"/>
</dbReference>
<feature type="compositionally biased region" description="Pro residues" evidence="2">
    <location>
        <begin position="663"/>
        <end position="681"/>
    </location>
</feature>
<feature type="compositionally biased region" description="Acidic residues" evidence="2">
    <location>
        <begin position="811"/>
        <end position="820"/>
    </location>
</feature>
<feature type="region of interest" description="Disordered" evidence="2">
    <location>
        <begin position="933"/>
        <end position="1004"/>
    </location>
</feature>
<evidence type="ECO:0000256" key="2">
    <source>
        <dbReference type="SAM" id="MobiDB-lite"/>
    </source>
</evidence>
<feature type="region of interest" description="Disordered" evidence="2">
    <location>
        <begin position="752"/>
        <end position="835"/>
    </location>
</feature>
<feature type="compositionally biased region" description="Low complexity" evidence="2">
    <location>
        <begin position="360"/>
        <end position="370"/>
    </location>
</feature>
<feature type="compositionally biased region" description="Low complexity" evidence="2">
    <location>
        <begin position="189"/>
        <end position="207"/>
    </location>
</feature>
<dbReference type="PANTHER" id="PTHR13037:SF24">
    <property type="entry name" value="POLYCOMB PROTEIN PCL-RELATED"/>
    <property type="match status" value="1"/>
</dbReference>
<name>A0A0F7U9A9_NEOCL</name>
<feature type="region of interest" description="Disordered" evidence="2">
    <location>
        <begin position="310"/>
        <end position="414"/>
    </location>
</feature>
<sequence length="1309" mass="143704">MKGIDPASPGSCGENGGGDGGIVRFEIERRLSVKRRARSGKEVRWLLLLLFAAAVRVGLGSRSHRHFPSRVFLSPFDVSHQNPRACVVAPSPGRLPFVSPASWASPLEANGLAVSASSRARCLRRLRLGTSPYVCRTFSCLLSSSCSPDRLFPGVHCSAAGESFVAASGFVAPVFPSRAPAAQAFPRDASGSSCLASPVSVSSFPSSRPRRRASPLASHASFPQSPPPDTLPEYFHNYPPAAEGDDATRRFRPGLTAEMEKALVGYEFGVRFSRPSDDQYVPGFTQSRIAAAVRPHKSLAAATIADALGPRPAAAPRPTGPFDAAHSQDDGDTETPRDQAKEETSQSATPSNPDTDKDGPSSSPSSSPSSLRFYDRFPYDAQAAGAPPGDAREFAAAERRREEERKKAEREEENGFQVGLQIQLLREGVLSIMGGEGALDAQPRGEDSVILMKRKVPVNRLKLFQWDNLEVASAGGHLPPLHLSLVRAVELLRTCRRAFGPEGAPRHFAVPPPSRSAALLQEEATAAAARALADEADAHSAEQALETFRNRQGRSEQAWPAHLVGLSVGDQEDLLRRHRDTLVEDLPAAAEELQKIGKSSFRGLRAEVARFRWEEPEPAEDEAEEFSIFLEAFAAYMSAKQSGTVAREDEAEAPAEVSLDPLHPSPALAPPRAPLRAPPALPGRLPASQLPSRFFKIPAREPFPEYLWGYPLGAMVAEVRKGRKFLRAEAVQLLLGVEFPIQTIEGIERFLSANGNREKTPSEGTDTTKESEAAESTDGLESPGEDEGFVEALPLADVRRAQEARERESEDTGSGEEVTETNEKATDATETETDAKTAFVKEVDIRELRNLLADVANFEEAAETAVSASRPSAPAAEPAQPQLAFPVSPYYELIVPAEFPLPPPARVPEPRRGLRWRLQALQERLCRASAAANLGQPQAADPTPASEAQSVEDAKQSKKRGKEGKKTGGRRKKLRNGAEEKVTEAEKDDPPSGQTPGKPFLGDRALRYPHTLVSRRRTEGGFHYAFDKWSFDDVVEAMQYFNDMYEGTHREVGAEEPLTFNVLPRGWCIPSPDHRTFPKLFSPFSTLPSSSLSSSPSSPSPFSASSAPSSSPSSPASSSPSPSPCASSASMPEFPESLWPREWWGMPLGKYIHAFRIGDIDAKFHPRRRPVLDRLGLTWGDPLQYLHFTWMKLIKAMRWWMLFRGQPLEQLFPWTVIPESTFVANVCKPEEVQGVKIGYLVHMARRQENILYHYYPHRFEIYKRLNLNILPADRLLLDFPFKVEKKNLPLQGELGYLIPHVPEEQREDV</sequence>
<evidence type="ECO:0000313" key="3">
    <source>
        <dbReference type="EMBL" id="CEL66459.1"/>
    </source>
</evidence>
<feature type="region of interest" description="Disordered" evidence="2">
    <location>
        <begin position="189"/>
        <end position="248"/>
    </location>
</feature>
<evidence type="ECO:0000256" key="1">
    <source>
        <dbReference type="ARBA" id="ARBA00022581"/>
    </source>
</evidence>
<feature type="region of interest" description="Disordered" evidence="2">
    <location>
        <begin position="645"/>
        <end position="683"/>
    </location>
</feature>
<feature type="compositionally biased region" description="Basic and acidic residues" evidence="2">
    <location>
        <begin position="797"/>
        <end position="810"/>
    </location>
</feature>
<feature type="compositionally biased region" description="Basic and acidic residues" evidence="2">
    <location>
        <begin position="976"/>
        <end position="990"/>
    </location>
</feature>
<organism evidence="3">
    <name type="scientific">Neospora caninum (strain Liverpool)</name>
    <dbReference type="NCBI Taxonomy" id="572307"/>
    <lineage>
        <taxon>Eukaryota</taxon>
        <taxon>Sar</taxon>
        <taxon>Alveolata</taxon>
        <taxon>Apicomplexa</taxon>
        <taxon>Conoidasida</taxon>
        <taxon>Coccidia</taxon>
        <taxon>Eucoccidiorida</taxon>
        <taxon>Eimeriorina</taxon>
        <taxon>Sarcocystidae</taxon>
        <taxon>Neospora</taxon>
    </lineage>
</organism>